<dbReference type="GO" id="GO:0008942">
    <property type="term" value="F:nitrite reductase [NAD(P)H] activity"/>
    <property type="evidence" value="ECO:0007669"/>
    <property type="project" value="InterPro"/>
</dbReference>
<name>A0A3M6R0G4_9BURK</name>
<dbReference type="InterPro" id="IPR017881">
    <property type="entry name" value="NirD"/>
</dbReference>
<evidence type="ECO:0000256" key="6">
    <source>
        <dbReference type="ARBA" id="ARBA00023063"/>
    </source>
</evidence>
<sequence length="128" mass="13721">MTAIATSATSAVPATLAAPAHEATWQPVCPLADIWPSTGVCALVQGRQVAIFHLADGRLFALDNHDPKSDANVLSRGIVGDIAGEPVVASPIYKQHYRLRTGECVEEPEITLRTYAVEVRDGMVWVQA</sequence>
<dbReference type="CDD" id="cd03529">
    <property type="entry name" value="Rieske_NirD"/>
    <property type="match status" value="1"/>
</dbReference>
<organism evidence="8 9">
    <name type="scientific">Corticibacter populi</name>
    <dbReference type="NCBI Taxonomy" id="1550736"/>
    <lineage>
        <taxon>Bacteria</taxon>
        <taxon>Pseudomonadati</taxon>
        <taxon>Pseudomonadota</taxon>
        <taxon>Betaproteobacteria</taxon>
        <taxon>Burkholderiales</taxon>
        <taxon>Comamonadaceae</taxon>
        <taxon>Corticibacter</taxon>
    </lineage>
</organism>
<reference evidence="8 9" key="1">
    <citation type="submission" date="2018-10" db="EMBL/GenBank/DDBJ databases">
        <title>Draft genome of Cortibacter populi DSM10536.</title>
        <authorList>
            <person name="Bernier A.-M."/>
            <person name="Bernard K."/>
        </authorList>
    </citation>
    <scope>NUCLEOTIDE SEQUENCE [LARGE SCALE GENOMIC DNA]</scope>
    <source>
        <strain evidence="8 9">DSM 105136</strain>
    </source>
</reference>
<dbReference type="AlphaFoldDB" id="A0A3M6R0G4"/>
<protein>
    <submittedName>
        <fullName evidence="8">Nitrite reductase (NAD(P)H) small subunit</fullName>
    </submittedName>
</protein>
<keyword evidence="9" id="KW-1185">Reference proteome</keyword>
<keyword evidence="2" id="KW-0479">Metal-binding</keyword>
<evidence type="ECO:0000313" key="9">
    <source>
        <dbReference type="Proteomes" id="UP000278006"/>
    </source>
</evidence>
<dbReference type="PANTHER" id="PTHR40562">
    <property type="match status" value="1"/>
</dbReference>
<dbReference type="InterPro" id="IPR036922">
    <property type="entry name" value="Rieske_2Fe-2S_sf"/>
</dbReference>
<dbReference type="InterPro" id="IPR017941">
    <property type="entry name" value="Rieske_2Fe-2S"/>
</dbReference>
<evidence type="ECO:0000256" key="2">
    <source>
        <dbReference type="ARBA" id="ARBA00022723"/>
    </source>
</evidence>
<keyword evidence="6" id="KW-0534">Nitrate assimilation</keyword>
<evidence type="ECO:0000256" key="1">
    <source>
        <dbReference type="ARBA" id="ARBA00022714"/>
    </source>
</evidence>
<keyword evidence="5" id="KW-0411">Iron-sulfur</keyword>
<dbReference type="RefSeq" id="WP_122226820.1">
    <property type="nucleotide sequence ID" value="NZ_RDQO01000001.1"/>
</dbReference>
<dbReference type="PROSITE" id="PS51296">
    <property type="entry name" value="RIESKE"/>
    <property type="match status" value="1"/>
</dbReference>
<dbReference type="EMBL" id="RDQO01000001">
    <property type="protein sequence ID" value="RMX08695.1"/>
    <property type="molecule type" value="Genomic_DNA"/>
</dbReference>
<dbReference type="Proteomes" id="UP000278006">
    <property type="component" value="Unassembled WGS sequence"/>
</dbReference>
<dbReference type="OrthoDB" id="516687at2"/>
<dbReference type="InterPro" id="IPR012748">
    <property type="entry name" value="Rieske-like_NirD"/>
</dbReference>
<keyword evidence="1" id="KW-0001">2Fe-2S</keyword>
<evidence type="ECO:0000256" key="4">
    <source>
        <dbReference type="ARBA" id="ARBA00023004"/>
    </source>
</evidence>
<keyword evidence="3" id="KW-0560">Oxidoreductase</keyword>
<evidence type="ECO:0000256" key="5">
    <source>
        <dbReference type="ARBA" id="ARBA00023014"/>
    </source>
</evidence>
<comment type="caution">
    <text evidence="8">The sequence shown here is derived from an EMBL/GenBank/DDBJ whole genome shotgun (WGS) entry which is preliminary data.</text>
</comment>
<gene>
    <name evidence="8" type="primary">nirD</name>
    <name evidence="8" type="ORF">D8I35_06490</name>
</gene>
<dbReference type="Pfam" id="PF13806">
    <property type="entry name" value="Rieske_2"/>
    <property type="match status" value="1"/>
</dbReference>
<dbReference type="Gene3D" id="2.102.10.10">
    <property type="entry name" value="Rieske [2Fe-2S] iron-sulphur domain"/>
    <property type="match status" value="1"/>
</dbReference>
<feature type="domain" description="Rieske" evidence="7">
    <location>
        <begin position="26"/>
        <end position="126"/>
    </location>
</feature>
<accession>A0A3M6R0G4</accession>
<evidence type="ECO:0000259" key="7">
    <source>
        <dbReference type="PROSITE" id="PS51296"/>
    </source>
</evidence>
<keyword evidence="4" id="KW-0408">Iron</keyword>
<evidence type="ECO:0000313" key="8">
    <source>
        <dbReference type="EMBL" id="RMX08695.1"/>
    </source>
</evidence>
<dbReference type="SUPFAM" id="SSF50022">
    <property type="entry name" value="ISP domain"/>
    <property type="match status" value="1"/>
</dbReference>
<dbReference type="PROSITE" id="PS51300">
    <property type="entry name" value="NIRD"/>
    <property type="match status" value="1"/>
</dbReference>
<dbReference type="GO" id="GO:0042128">
    <property type="term" value="P:nitrate assimilation"/>
    <property type="evidence" value="ECO:0007669"/>
    <property type="project" value="UniProtKB-KW"/>
</dbReference>
<dbReference type="GO" id="GO:0051537">
    <property type="term" value="F:2 iron, 2 sulfur cluster binding"/>
    <property type="evidence" value="ECO:0007669"/>
    <property type="project" value="UniProtKB-KW"/>
</dbReference>
<dbReference type="GO" id="GO:0046872">
    <property type="term" value="F:metal ion binding"/>
    <property type="evidence" value="ECO:0007669"/>
    <property type="project" value="UniProtKB-KW"/>
</dbReference>
<proteinExistence type="predicted"/>
<dbReference type="PANTHER" id="PTHR40562:SF1">
    <property type="entry name" value="NITRITE REDUCTASE (NADH) SMALL SUBUNIT"/>
    <property type="match status" value="1"/>
</dbReference>
<dbReference type="NCBIfam" id="TIGR02378">
    <property type="entry name" value="nirD_assim_sml"/>
    <property type="match status" value="1"/>
</dbReference>
<evidence type="ECO:0000256" key="3">
    <source>
        <dbReference type="ARBA" id="ARBA00023002"/>
    </source>
</evidence>